<feature type="transmembrane region" description="Helical" evidence="7">
    <location>
        <begin position="156"/>
        <end position="172"/>
    </location>
</feature>
<feature type="transmembrane region" description="Helical" evidence="7">
    <location>
        <begin position="118"/>
        <end position="135"/>
    </location>
</feature>
<feature type="transmembrane region" description="Helical" evidence="7">
    <location>
        <begin position="21"/>
        <end position="43"/>
    </location>
</feature>
<comment type="subcellular location">
    <subcellularLocation>
        <location evidence="1">Cell membrane</location>
        <topology evidence="1">Multi-pass membrane protein</topology>
    </subcellularLocation>
</comment>
<dbReference type="InterPro" id="IPR050833">
    <property type="entry name" value="Poly_Biosynth_Transport"/>
</dbReference>
<evidence type="ECO:0000256" key="7">
    <source>
        <dbReference type="SAM" id="Phobius"/>
    </source>
</evidence>
<feature type="transmembrane region" description="Helical" evidence="7">
    <location>
        <begin position="390"/>
        <end position="414"/>
    </location>
</feature>
<feature type="transmembrane region" description="Helical" evidence="7">
    <location>
        <begin position="334"/>
        <end position="358"/>
    </location>
</feature>
<reference evidence="8 9" key="1">
    <citation type="journal article" date="2012" name="Int. J. Syst. Evol. Microbiol.">
        <title>Vibrio caribbeanicus sp. nov., isolated from the marine sponge Scleritoderma cyanea.</title>
        <authorList>
            <person name="Hoffmann M."/>
            <person name="Monday S.R."/>
            <person name="Allard M.W."/>
            <person name="Strain E.A."/>
            <person name="Whittaker P."/>
            <person name="Naum M."/>
            <person name="McCarthy P.J."/>
            <person name="Lopez J.V."/>
            <person name="Fischer M."/>
            <person name="Brown E.W."/>
        </authorList>
    </citation>
    <scope>NUCLEOTIDE SEQUENCE [LARGE SCALE GENOMIC DNA]</scope>
    <source>
        <strain evidence="9">DSMZ 21326</strain>
    </source>
</reference>
<proteinExistence type="inferred from homology"/>
<dbReference type="PANTHER" id="PTHR30250:SF10">
    <property type="entry name" value="LIPOPOLYSACCHARIDE BIOSYNTHESIS PROTEIN WZXC"/>
    <property type="match status" value="1"/>
</dbReference>
<keyword evidence="3" id="KW-1003">Cell membrane</keyword>
<evidence type="ECO:0000256" key="1">
    <source>
        <dbReference type="ARBA" id="ARBA00004651"/>
    </source>
</evidence>
<gene>
    <name evidence="8" type="ORF">VISI1226_10687</name>
</gene>
<feature type="transmembrane region" description="Helical" evidence="7">
    <location>
        <begin position="365"/>
        <end position="384"/>
    </location>
</feature>
<evidence type="ECO:0000256" key="2">
    <source>
        <dbReference type="ARBA" id="ARBA00007430"/>
    </source>
</evidence>
<dbReference type="EMBL" id="AEVT01000098">
    <property type="protein sequence ID" value="EGA68789.1"/>
    <property type="molecule type" value="Genomic_DNA"/>
</dbReference>
<dbReference type="AlphaFoldDB" id="E8MAV9"/>
<keyword evidence="5 7" id="KW-1133">Transmembrane helix</keyword>
<keyword evidence="4 7" id="KW-0812">Transmembrane</keyword>
<protein>
    <submittedName>
        <fullName evidence="8">O-antigen translocase, putative</fullName>
    </submittedName>
</protein>
<accession>E8MAV9</accession>
<feature type="transmembrane region" description="Helical" evidence="7">
    <location>
        <begin position="294"/>
        <end position="314"/>
    </location>
</feature>
<keyword evidence="6 7" id="KW-0472">Membrane</keyword>
<evidence type="ECO:0000256" key="4">
    <source>
        <dbReference type="ARBA" id="ARBA00022692"/>
    </source>
</evidence>
<evidence type="ECO:0000256" key="5">
    <source>
        <dbReference type="ARBA" id="ARBA00022989"/>
    </source>
</evidence>
<feature type="transmembrane region" description="Helical" evidence="7">
    <location>
        <begin position="252"/>
        <end position="274"/>
    </location>
</feature>
<dbReference type="eggNOG" id="COG2244">
    <property type="taxonomic scope" value="Bacteria"/>
</dbReference>
<dbReference type="GO" id="GO:0005886">
    <property type="term" value="C:plasma membrane"/>
    <property type="evidence" value="ECO:0007669"/>
    <property type="project" value="UniProtKB-SubCell"/>
</dbReference>
<organism evidence="8 9">
    <name type="scientific">Vibrio sinaloensis DSM 21326</name>
    <dbReference type="NCBI Taxonomy" id="945550"/>
    <lineage>
        <taxon>Bacteria</taxon>
        <taxon>Pseudomonadati</taxon>
        <taxon>Pseudomonadota</taxon>
        <taxon>Gammaproteobacteria</taxon>
        <taxon>Vibrionales</taxon>
        <taxon>Vibrionaceae</taxon>
        <taxon>Vibrio</taxon>
        <taxon>Vibrio oreintalis group</taxon>
    </lineage>
</organism>
<evidence type="ECO:0000256" key="6">
    <source>
        <dbReference type="ARBA" id="ARBA00023136"/>
    </source>
</evidence>
<name>E8MAV9_PHOS4</name>
<dbReference type="PANTHER" id="PTHR30250">
    <property type="entry name" value="PST FAMILY PREDICTED COLANIC ACID TRANSPORTER"/>
    <property type="match status" value="1"/>
</dbReference>
<evidence type="ECO:0000313" key="9">
    <source>
        <dbReference type="Proteomes" id="UP000006228"/>
    </source>
</evidence>
<sequence length="420" mass="46277">MVSYSFTLLLMIKSIPNFKSYATTGVGVALAQIISFASVPLIANLAGPEQFGNFGIVYSNLVIAMVLVSFKTELSLFVLKGVTSNNAVAIISRLAVVTSLFLTPVLMSLNILPTSASGYLEFLAIFVLLFGETVFELHIQSNIKKGQFKNNALQRIYKSFLYPIIFILFYVFGSSDSYIIVLSFGLAALISTVSANGLTECKLEKKYRYKHILLLAKRARKTALFMTPSHLLSRYSGNSFVVLAGLQSGNSTFIAMYLLAYKFVIAPASILTAANSDVVKREILIDPVKGVKDFLKVSALSSIVAIVIIMFTILFSEKIVLMTMGEEWKQTANIAIALLPLLFTILVFSPLTHVYIVLNRQGLDLTWQIMNTLVTTLAILWGLAQSFEFAVWSFSIVYSLSIFISFLICLVIAMRGGNDV</sequence>
<comment type="similarity">
    <text evidence="2">Belongs to the polysaccharide synthase family.</text>
</comment>
<evidence type="ECO:0000256" key="3">
    <source>
        <dbReference type="ARBA" id="ARBA00022475"/>
    </source>
</evidence>
<feature type="transmembrane region" description="Helical" evidence="7">
    <location>
        <begin position="91"/>
        <end position="112"/>
    </location>
</feature>
<feature type="transmembrane region" description="Helical" evidence="7">
    <location>
        <begin position="55"/>
        <end position="79"/>
    </location>
</feature>
<comment type="caution">
    <text evidence="8">The sequence shown here is derived from an EMBL/GenBank/DDBJ whole genome shotgun (WGS) entry which is preliminary data.</text>
</comment>
<dbReference type="Proteomes" id="UP000006228">
    <property type="component" value="Unassembled WGS sequence"/>
</dbReference>
<evidence type="ECO:0000313" key="8">
    <source>
        <dbReference type="EMBL" id="EGA68789.1"/>
    </source>
</evidence>